<protein>
    <submittedName>
        <fullName evidence="5">Sugar kinase</fullName>
    </submittedName>
</protein>
<evidence type="ECO:0000313" key="5">
    <source>
        <dbReference type="EMBL" id="PTI30412.1"/>
    </source>
</evidence>
<accession>A0A2T4PVD6</accession>
<dbReference type="InterPro" id="IPR029056">
    <property type="entry name" value="Ribokinase-like"/>
</dbReference>
<dbReference type="PANTHER" id="PTHR43085">
    <property type="entry name" value="HEXOKINASE FAMILY MEMBER"/>
    <property type="match status" value="1"/>
</dbReference>
<evidence type="ECO:0000256" key="1">
    <source>
        <dbReference type="ARBA" id="ARBA00010688"/>
    </source>
</evidence>
<keyword evidence="2" id="KW-0808">Transferase</keyword>
<dbReference type="EMBL" id="PZFK01000005">
    <property type="protein sequence ID" value="PTI30412.1"/>
    <property type="molecule type" value="Genomic_DNA"/>
</dbReference>
<dbReference type="PROSITE" id="PS00584">
    <property type="entry name" value="PFKB_KINASES_2"/>
    <property type="match status" value="1"/>
</dbReference>
<organism evidence="5 6">
    <name type="scientific">Mammaliicoccus vitulinus</name>
    <dbReference type="NCBI Taxonomy" id="71237"/>
    <lineage>
        <taxon>Bacteria</taxon>
        <taxon>Bacillati</taxon>
        <taxon>Bacillota</taxon>
        <taxon>Bacilli</taxon>
        <taxon>Bacillales</taxon>
        <taxon>Staphylococcaceae</taxon>
        <taxon>Mammaliicoccus</taxon>
    </lineage>
</organism>
<dbReference type="Pfam" id="PF00294">
    <property type="entry name" value="PfkB"/>
    <property type="match status" value="1"/>
</dbReference>
<comment type="caution">
    <text evidence="5">The sequence shown here is derived from an EMBL/GenBank/DDBJ whole genome shotgun (WGS) entry which is preliminary data.</text>
</comment>
<evidence type="ECO:0000259" key="4">
    <source>
        <dbReference type="Pfam" id="PF00294"/>
    </source>
</evidence>
<dbReference type="PANTHER" id="PTHR43085:SF57">
    <property type="entry name" value="CARBOHYDRATE KINASE PFKB DOMAIN-CONTAINING PROTEIN"/>
    <property type="match status" value="1"/>
</dbReference>
<reference evidence="5 6" key="1">
    <citation type="journal article" date="2016" name="Front. Microbiol.">
        <title>Comprehensive Phylogenetic Analysis of Bovine Non-aureus Staphylococci Species Based on Whole-Genome Sequencing.</title>
        <authorList>
            <person name="Naushad S."/>
            <person name="Barkema H.W."/>
            <person name="Luby C."/>
            <person name="Condas L.A."/>
            <person name="Nobrega D.B."/>
            <person name="Carson D.A."/>
            <person name="De Buck J."/>
        </authorList>
    </citation>
    <scope>NUCLEOTIDE SEQUENCE [LARGE SCALE GENOMIC DNA]</scope>
    <source>
        <strain evidence="5 6">SNUC 2204</strain>
    </source>
</reference>
<dbReference type="STRING" id="1167632.GCA_000286335_01230"/>
<dbReference type="InterPro" id="IPR011611">
    <property type="entry name" value="PfkB_dom"/>
</dbReference>
<feature type="domain" description="Carbohydrate kinase PfkB" evidence="4">
    <location>
        <begin position="3"/>
        <end position="297"/>
    </location>
</feature>
<gene>
    <name evidence="5" type="ORF">BU072_03110</name>
</gene>
<dbReference type="InterPro" id="IPR002173">
    <property type="entry name" value="Carboh/pur_kinase_PfkB_CS"/>
</dbReference>
<sequence length="314" mass="34977">MRLFTIGDSMIAMNPNNKGPLRFNHTFQRTIGGAELNVAIGASRLGLETTFYTKVGKDEFGQHIINVLRGEGIDTNTIEQIQDKSTSVYFKQINADGSGASFYYRDNAPIKGLSQEDVEAIRFNDIDYFHVSGVFVALLHQKLELIQYLMKKAKAANTIVTLDPNIRLKTWSKETASECLAELLPYTDILLTSDDELEIIKIATPFDSLQTLLADCNLQEMIVKRGHLSTQFVSNEEQFETEVFTVNPIDTVGAGDGFSSGYLYALSKGYEAKERVRFANAVGGMVTEVIGDNEGLPYLEEVEQFLSGEQLINR</sequence>
<dbReference type="Proteomes" id="UP000241209">
    <property type="component" value="Unassembled WGS sequence"/>
</dbReference>
<evidence type="ECO:0000313" key="6">
    <source>
        <dbReference type="Proteomes" id="UP000241209"/>
    </source>
</evidence>
<dbReference type="CDD" id="cd01166">
    <property type="entry name" value="KdgK"/>
    <property type="match status" value="1"/>
</dbReference>
<dbReference type="Gene3D" id="3.40.1190.20">
    <property type="match status" value="1"/>
</dbReference>
<proteinExistence type="inferred from homology"/>
<evidence type="ECO:0000256" key="3">
    <source>
        <dbReference type="ARBA" id="ARBA00022777"/>
    </source>
</evidence>
<dbReference type="SUPFAM" id="SSF53613">
    <property type="entry name" value="Ribokinase-like"/>
    <property type="match status" value="1"/>
</dbReference>
<keyword evidence="3 5" id="KW-0418">Kinase</keyword>
<dbReference type="RefSeq" id="WP_016911916.1">
    <property type="nucleotide sequence ID" value="NZ_PZFK01000005.1"/>
</dbReference>
<dbReference type="InterPro" id="IPR050306">
    <property type="entry name" value="PfkB_Carbo_kinase"/>
</dbReference>
<comment type="similarity">
    <text evidence="1">Belongs to the carbohydrate kinase PfkB family.</text>
</comment>
<dbReference type="AlphaFoldDB" id="A0A2T4PVD6"/>
<name>A0A2T4PVD6_9STAP</name>
<evidence type="ECO:0000256" key="2">
    <source>
        <dbReference type="ARBA" id="ARBA00022679"/>
    </source>
</evidence>
<dbReference type="GO" id="GO:0016301">
    <property type="term" value="F:kinase activity"/>
    <property type="evidence" value="ECO:0007669"/>
    <property type="project" value="UniProtKB-KW"/>
</dbReference>